<dbReference type="Pfam" id="PF22200">
    <property type="entry name" value="ExsA_N"/>
    <property type="match status" value="1"/>
</dbReference>
<keyword evidence="2" id="KW-0238">DNA-binding</keyword>
<dbReference type="InterPro" id="IPR018060">
    <property type="entry name" value="HTH_AraC"/>
</dbReference>
<dbReference type="InterPro" id="IPR009057">
    <property type="entry name" value="Homeodomain-like_sf"/>
</dbReference>
<protein>
    <submittedName>
        <fullName evidence="5">AraC family transcriptional regulator</fullName>
    </submittedName>
</protein>
<proteinExistence type="predicted"/>
<evidence type="ECO:0000256" key="2">
    <source>
        <dbReference type="ARBA" id="ARBA00023125"/>
    </source>
</evidence>
<keyword evidence="1" id="KW-0805">Transcription regulation</keyword>
<name>A0ABY5IN58_9FLAO</name>
<accession>A0ABY5IN58</accession>
<dbReference type="RefSeq" id="WP_256549723.1">
    <property type="nucleotide sequence ID" value="NZ_CP101751.1"/>
</dbReference>
<dbReference type="Gene3D" id="1.10.10.60">
    <property type="entry name" value="Homeodomain-like"/>
    <property type="match status" value="2"/>
</dbReference>
<organism evidence="5 6">
    <name type="scientific">Flavobacterium cerinum</name>
    <dbReference type="NCBI Taxonomy" id="2502784"/>
    <lineage>
        <taxon>Bacteria</taxon>
        <taxon>Pseudomonadati</taxon>
        <taxon>Bacteroidota</taxon>
        <taxon>Flavobacteriia</taxon>
        <taxon>Flavobacteriales</taxon>
        <taxon>Flavobacteriaceae</taxon>
        <taxon>Flavobacterium</taxon>
    </lineage>
</organism>
<dbReference type="EMBL" id="CP101751">
    <property type="protein sequence ID" value="UUC44054.1"/>
    <property type="molecule type" value="Genomic_DNA"/>
</dbReference>
<evidence type="ECO:0000256" key="1">
    <source>
        <dbReference type="ARBA" id="ARBA00023015"/>
    </source>
</evidence>
<dbReference type="PANTHER" id="PTHR43280:SF26">
    <property type="entry name" value="ARAC-FAMILY TRANSCRIPTIONAL REGULATOR"/>
    <property type="match status" value="1"/>
</dbReference>
<evidence type="ECO:0000256" key="3">
    <source>
        <dbReference type="ARBA" id="ARBA00023163"/>
    </source>
</evidence>
<dbReference type="Pfam" id="PF12833">
    <property type="entry name" value="HTH_18"/>
    <property type="match status" value="1"/>
</dbReference>
<keyword evidence="6" id="KW-1185">Reference proteome</keyword>
<evidence type="ECO:0000313" key="5">
    <source>
        <dbReference type="EMBL" id="UUC44054.1"/>
    </source>
</evidence>
<gene>
    <name evidence="5" type="ORF">NOX80_10465</name>
</gene>
<dbReference type="SUPFAM" id="SSF46689">
    <property type="entry name" value="Homeodomain-like"/>
    <property type="match status" value="2"/>
</dbReference>
<dbReference type="PROSITE" id="PS01124">
    <property type="entry name" value="HTH_ARAC_FAMILY_2"/>
    <property type="match status" value="1"/>
</dbReference>
<sequence>MMADRVFNSRETACCLTNDLVNDIRIVHFQSKRSISKIKIELQYNLILFPINGLKSIVTKRNTITFNENNFVILSNGSQFVCETNRKDGDFIEGIFIMFNNKILNDFLLKYPDFQKIKKDRTSQYLKNHIECTKSSFIQNCLLPSLNYITHGNAPDNICSVKFEEFMLDLFSQNPEKINWFINLICQQESTIQQIVENNVYKNISIATLASMCNLSLSTFKRHFIQIYGMSPKKYFLMQKMDKATVLLQTKSKENIKVYDFLGFNTNESFIKSFKKHHGITPSEYRKSVSSVN</sequence>
<evidence type="ECO:0000313" key="6">
    <source>
        <dbReference type="Proteomes" id="UP001059844"/>
    </source>
</evidence>
<dbReference type="InterPro" id="IPR054015">
    <property type="entry name" value="ExsA-like_N"/>
</dbReference>
<dbReference type="SMART" id="SM00342">
    <property type="entry name" value="HTH_ARAC"/>
    <property type="match status" value="1"/>
</dbReference>
<dbReference type="Proteomes" id="UP001059844">
    <property type="component" value="Chromosome"/>
</dbReference>
<keyword evidence="3" id="KW-0804">Transcription</keyword>
<dbReference type="PANTHER" id="PTHR43280">
    <property type="entry name" value="ARAC-FAMILY TRANSCRIPTIONAL REGULATOR"/>
    <property type="match status" value="1"/>
</dbReference>
<evidence type="ECO:0000259" key="4">
    <source>
        <dbReference type="PROSITE" id="PS01124"/>
    </source>
</evidence>
<feature type="domain" description="HTH araC/xylS-type" evidence="4">
    <location>
        <begin position="190"/>
        <end position="288"/>
    </location>
</feature>
<reference evidence="5" key="1">
    <citation type="submission" date="2022-07" db="EMBL/GenBank/DDBJ databases">
        <title>Isolation, identification, and degradation of a PFOSA degrading strain from sewage treatment plant.</title>
        <authorList>
            <person name="Zhang L."/>
            <person name="Huo Y."/>
        </authorList>
    </citation>
    <scope>NUCLEOTIDE SEQUENCE</scope>
    <source>
        <strain evidence="5">C1</strain>
    </source>
</reference>